<gene>
    <name evidence="6" type="ORF">ACIB24_19915</name>
</gene>
<evidence type="ECO:0000256" key="3">
    <source>
        <dbReference type="PROSITE-ProRule" id="PRU01091"/>
    </source>
</evidence>
<evidence type="ECO:0000259" key="4">
    <source>
        <dbReference type="PROSITE" id="PS50110"/>
    </source>
</evidence>
<evidence type="ECO:0000256" key="1">
    <source>
        <dbReference type="ARBA" id="ARBA00023125"/>
    </source>
</evidence>
<protein>
    <submittedName>
        <fullName evidence="6">Response regulator transcription factor</fullName>
    </submittedName>
</protein>
<dbReference type="SMART" id="SM00862">
    <property type="entry name" value="Trans_reg_C"/>
    <property type="match status" value="1"/>
</dbReference>
<dbReference type="Pfam" id="PF00072">
    <property type="entry name" value="Response_reg"/>
    <property type="match status" value="1"/>
</dbReference>
<evidence type="ECO:0000256" key="2">
    <source>
        <dbReference type="PROSITE-ProRule" id="PRU00169"/>
    </source>
</evidence>
<evidence type="ECO:0000313" key="6">
    <source>
        <dbReference type="EMBL" id="MFI7589339.1"/>
    </source>
</evidence>
<dbReference type="InterPro" id="IPR001789">
    <property type="entry name" value="Sig_transdc_resp-reg_receiver"/>
</dbReference>
<dbReference type="Proteomes" id="UP001612915">
    <property type="component" value="Unassembled WGS sequence"/>
</dbReference>
<dbReference type="SUPFAM" id="SSF52172">
    <property type="entry name" value="CheY-like"/>
    <property type="match status" value="1"/>
</dbReference>
<dbReference type="PANTHER" id="PTHR48111">
    <property type="entry name" value="REGULATOR OF RPOS"/>
    <property type="match status" value="1"/>
</dbReference>
<dbReference type="Gene3D" id="1.10.10.10">
    <property type="entry name" value="Winged helix-like DNA-binding domain superfamily/Winged helix DNA-binding domain"/>
    <property type="match status" value="1"/>
</dbReference>
<feature type="DNA-binding region" description="OmpR/PhoB-type" evidence="3">
    <location>
        <begin position="132"/>
        <end position="229"/>
    </location>
</feature>
<name>A0ABW8ASI4_9ACTN</name>
<dbReference type="SMART" id="SM00448">
    <property type="entry name" value="REC"/>
    <property type="match status" value="1"/>
</dbReference>
<organism evidence="6 7">
    <name type="scientific">Spongisporangium articulatum</name>
    <dbReference type="NCBI Taxonomy" id="3362603"/>
    <lineage>
        <taxon>Bacteria</taxon>
        <taxon>Bacillati</taxon>
        <taxon>Actinomycetota</taxon>
        <taxon>Actinomycetes</taxon>
        <taxon>Kineosporiales</taxon>
        <taxon>Kineosporiaceae</taxon>
        <taxon>Spongisporangium</taxon>
    </lineage>
</organism>
<accession>A0ABW8ASI4</accession>
<dbReference type="PROSITE" id="PS51755">
    <property type="entry name" value="OMPR_PHOB"/>
    <property type="match status" value="1"/>
</dbReference>
<keyword evidence="2" id="KW-0597">Phosphoprotein</keyword>
<dbReference type="InterPro" id="IPR036388">
    <property type="entry name" value="WH-like_DNA-bd_sf"/>
</dbReference>
<dbReference type="EMBL" id="JBITLV010000007">
    <property type="protein sequence ID" value="MFI7589339.1"/>
    <property type="molecule type" value="Genomic_DNA"/>
</dbReference>
<dbReference type="PROSITE" id="PS50110">
    <property type="entry name" value="RESPONSE_REGULATORY"/>
    <property type="match status" value="1"/>
</dbReference>
<dbReference type="Gene3D" id="3.40.50.2300">
    <property type="match status" value="1"/>
</dbReference>
<evidence type="ECO:0000259" key="5">
    <source>
        <dbReference type="PROSITE" id="PS51755"/>
    </source>
</evidence>
<dbReference type="InterPro" id="IPR011006">
    <property type="entry name" value="CheY-like_superfamily"/>
</dbReference>
<dbReference type="Pfam" id="PF00486">
    <property type="entry name" value="Trans_reg_C"/>
    <property type="match status" value="1"/>
</dbReference>
<proteinExistence type="predicted"/>
<dbReference type="CDD" id="cd00383">
    <property type="entry name" value="trans_reg_C"/>
    <property type="match status" value="1"/>
</dbReference>
<keyword evidence="7" id="KW-1185">Reference proteome</keyword>
<keyword evidence="1 3" id="KW-0238">DNA-binding</keyword>
<sequence length="232" mass="25286">MAVETAPRVLVLEDEPAIREIVVRALTFAGYDVTAVGTTAQAREALTRAPAPDLLLLDVMLPEGSGFEVGAHARAHHPGVAVVFLTAKDSVDDRLTGFALGGDDYLTKPFHIAELVARVGAVLRRAQPPATEPQLQVADLVIREHAHEVTRAGARIDLSPTEYRLLEHLVRNAGRVLSKQQLLEAIWQYDFGGDAGVVEKFVSQLRRKVDTGHDPLLHTVRGFGYVVRPPES</sequence>
<evidence type="ECO:0000313" key="7">
    <source>
        <dbReference type="Proteomes" id="UP001612915"/>
    </source>
</evidence>
<dbReference type="InterPro" id="IPR001867">
    <property type="entry name" value="OmpR/PhoB-type_DNA-bd"/>
</dbReference>
<dbReference type="Gene3D" id="6.10.250.690">
    <property type="match status" value="1"/>
</dbReference>
<reference evidence="6 7" key="1">
    <citation type="submission" date="2024-10" db="EMBL/GenBank/DDBJ databases">
        <title>The Natural Products Discovery Center: Release of the First 8490 Sequenced Strains for Exploring Actinobacteria Biosynthetic Diversity.</title>
        <authorList>
            <person name="Kalkreuter E."/>
            <person name="Kautsar S.A."/>
            <person name="Yang D."/>
            <person name="Bader C.D."/>
            <person name="Teijaro C.N."/>
            <person name="Fluegel L."/>
            <person name="Davis C.M."/>
            <person name="Simpson J.R."/>
            <person name="Lauterbach L."/>
            <person name="Steele A.D."/>
            <person name="Gui C."/>
            <person name="Meng S."/>
            <person name="Li G."/>
            <person name="Viehrig K."/>
            <person name="Ye F."/>
            <person name="Su P."/>
            <person name="Kiefer A.F."/>
            <person name="Nichols A."/>
            <person name="Cepeda A.J."/>
            <person name="Yan W."/>
            <person name="Fan B."/>
            <person name="Jiang Y."/>
            <person name="Adhikari A."/>
            <person name="Zheng C.-J."/>
            <person name="Schuster L."/>
            <person name="Cowan T.M."/>
            <person name="Smanski M.J."/>
            <person name="Chevrette M.G."/>
            <person name="De Carvalho L.P.S."/>
            <person name="Shen B."/>
        </authorList>
    </citation>
    <scope>NUCLEOTIDE SEQUENCE [LARGE SCALE GENOMIC DNA]</scope>
    <source>
        <strain evidence="6 7">NPDC049639</strain>
    </source>
</reference>
<comment type="caution">
    <text evidence="6">The sequence shown here is derived from an EMBL/GenBank/DDBJ whole genome shotgun (WGS) entry which is preliminary data.</text>
</comment>
<feature type="modified residue" description="4-aspartylphosphate" evidence="2">
    <location>
        <position position="58"/>
    </location>
</feature>
<dbReference type="PANTHER" id="PTHR48111:SF28">
    <property type="entry name" value="TRANSCRIPTIONAL REGULATORY PROTEIN TCRX-RELATED"/>
    <property type="match status" value="1"/>
</dbReference>
<dbReference type="RefSeq" id="WP_398283935.1">
    <property type="nucleotide sequence ID" value="NZ_JBITLV010000007.1"/>
</dbReference>
<feature type="domain" description="OmpR/PhoB-type" evidence="5">
    <location>
        <begin position="132"/>
        <end position="229"/>
    </location>
</feature>
<dbReference type="InterPro" id="IPR039420">
    <property type="entry name" value="WalR-like"/>
</dbReference>
<feature type="domain" description="Response regulatory" evidence="4">
    <location>
        <begin position="8"/>
        <end position="123"/>
    </location>
</feature>